<dbReference type="AlphaFoldDB" id="A0A238D783"/>
<sequence>MLCGAEPVDFRRAASAMHLPKRPLHEDDDLAPDALAVRPQGCPRHPEIRMCEDRPSALLIPLVAAGARSAASTRSGRRFVLVVGHERQPISQRWRANSNARAISGPCADGAARPLVVQHLRRRAGEVIARRPIHARAPDQGTNAKKHVDDLTVASDCIFGSCLHGPDTRDT</sequence>
<organism evidence="1 2">
    <name type="scientific">Thiomonas delicata</name>
    <name type="common">Thiomonas cuprina</name>
    <dbReference type="NCBI Taxonomy" id="364030"/>
    <lineage>
        <taxon>Bacteria</taxon>
        <taxon>Pseudomonadati</taxon>
        <taxon>Pseudomonadota</taxon>
        <taxon>Betaproteobacteria</taxon>
        <taxon>Burkholderiales</taxon>
        <taxon>Thiomonas</taxon>
    </lineage>
</organism>
<dbReference type="EMBL" id="FLMQ01000056">
    <property type="protein sequence ID" value="SBP89115.1"/>
    <property type="molecule type" value="Genomic_DNA"/>
</dbReference>
<evidence type="ECO:0000313" key="1">
    <source>
        <dbReference type="EMBL" id="SBP89115.1"/>
    </source>
</evidence>
<accession>A0A238D783</accession>
<name>A0A238D783_THIDL</name>
<evidence type="ECO:0000313" key="2">
    <source>
        <dbReference type="Proteomes" id="UP000214566"/>
    </source>
</evidence>
<reference evidence="1 2" key="1">
    <citation type="submission" date="2016-06" db="EMBL/GenBank/DDBJ databases">
        <authorList>
            <person name="Kjaerup R.B."/>
            <person name="Dalgaard T.S."/>
            <person name="Juul-Madsen H.R."/>
        </authorList>
    </citation>
    <scope>NUCLEOTIDE SEQUENCE [LARGE SCALE GENOMIC DNA]</scope>
    <source>
        <strain evidence="1 2">DSM 16361</strain>
    </source>
</reference>
<gene>
    <name evidence="1" type="ORF">THIARS_70735</name>
</gene>
<protein>
    <submittedName>
        <fullName evidence="1">Uncharacterized protein</fullName>
    </submittedName>
</protein>
<keyword evidence="2" id="KW-1185">Reference proteome</keyword>
<proteinExistence type="predicted"/>
<dbReference type="Proteomes" id="UP000214566">
    <property type="component" value="Unassembled WGS sequence"/>
</dbReference>